<protein>
    <submittedName>
        <fullName evidence="2">Uncharacterized protein</fullName>
    </submittedName>
</protein>
<proteinExistence type="predicted"/>
<evidence type="ECO:0000313" key="2">
    <source>
        <dbReference type="EMBL" id="RNA08992.1"/>
    </source>
</evidence>
<reference evidence="2 3" key="1">
    <citation type="journal article" date="2018" name="Sci. Rep.">
        <title>Genomic signatures of local adaptation to the degree of environmental predictability in rotifers.</title>
        <authorList>
            <person name="Franch-Gras L."/>
            <person name="Hahn C."/>
            <person name="Garcia-Roger E.M."/>
            <person name="Carmona M.J."/>
            <person name="Serra M."/>
            <person name="Gomez A."/>
        </authorList>
    </citation>
    <scope>NUCLEOTIDE SEQUENCE [LARGE SCALE GENOMIC DNA]</scope>
    <source>
        <strain evidence="2">HYR1</strain>
    </source>
</reference>
<dbReference type="AlphaFoldDB" id="A0A3M7QCQ2"/>
<keyword evidence="1" id="KW-1133">Transmembrane helix</keyword>
<evidence type="ECO:0000256" key="1">
    <source>
        <dbReference type="SAM" id="Phobius"/>
    </source>
</evidence>
<comment type="caution">
    <text evidence="2">The sequence shown here is derived from an EMBL/GenBank/DDBJ whole genome shotgun (WGS) entry which is preliminary data.</text>
</comment>
<keyword evidence="1" id="KW-0472">Membrane</keyword>
<evidence type="ECO:0000313" key="3">
    <source>
        <dbReference type="Proteomes" id="UP000276133"/>
    </source>
</evidence>
<sequence>MLSNHLLLLVSYIILINNLLDIFFIQGKLIEIDYVYKCDADLNSFHHKKEDQFQLGNNCGAEDQLDVDARKTLGIITQRSLIVLLKGIDSTMEIGETVSKRPIIARHWACSYKC</sequence>
<dbReference type="Proteomes" id="UP000276133">
    <property type="component" value="Unassembled WGS sequence"/>
</dbReference>
<accession>A0A3M7QCQ2</accession>
<dbReference type="EMBL" id="REGN01006574">
    <property type="protein sequence ID" value="RNA08992.1"/>
    <property type="molecule type" value="Genomic_DNA"/>
</dbReference>
<gene>
    <name evidence="2" type="ORF">BpHYR1_041966</name>
</gene>
<name>A0A3M7QCQ2_BRAPC</name>
<keyword evidence="3" id="KW-1185">Reference proteome</keyword>
<feature type="transmembrane region" description="Helical" evidence="1">
    <location>
        <begin position="6"/>
        <end position="25"/>
    </location>
</feature>
<organism evidence="2 3">
    <name type="scientific">Brachionus plicatilis</name>
    <name type="common">Marine rotifer</name>
    <name type="synonym">Brachionus muelleri</name>
    <dbReference type="NCBI Taxonomy" id="10195"/>
    <lineage>
        <taxon>Eukaryota</taxon>
        <taxon>Metazoa</taxon>
        <taxon>Spiralia</taxon>
        <taxon>Gnathifera</taxon>
        <taxon>Rotifera</taxon>
        <taxon>Eurotatoria</taxon>
        <taxon>Monogononta</taxon>
        <taxon>Pseudotrocha</taxon>
        <taxon>Ploima</taxon>
        <taxon>Brachionidae</taxon>
        <taxon>Brachionus</taxon>
    </lineage>
</organism>
<keyword evidence="1" id="KW-0812">Transmembrane</keyword>